<dbReference type="EMBL" id="VDFC01000065">
    <property type="protein sequence ID" value="KAA0924255.1"/>
    <property type="molecule type" value="Genomic_DNA"/>
</dbReference>
<organism evidence="2 3">
    <name type="scientific">Streptomyces apricus</name>
    <dbReference type="NCBI Taxonomy" id="1828112"/>
    <lineage>
        <taxon>Bacteria</taxon>
        <taxon>Bacillati</taxon>
        <taxon>Actinomycetota</taxon>
        <taxon>Actinomycetes</taxon>
        <taxon>Kitasatosporales</taxon>
        <taxon>Streptomycetaceae</taxon>
        <taxon>Streptomyces</taxon>
    </lineage>
</organism>
<evidence type="ECO:0000313" key="3">
    <source>
        <dbReference type="Proteomes" id="UP000324965"/>
    </source>
</evidence>
<keyword evidence="1" id="KW-0812">Transmembrane</keyword>
<reference evidence="2 3" key="1">
    <citation type="submission" date="2019-05" db="EMBL/GenBank/DDBJ databases">
        <authorList>
            <person name="Hariharan J."/>
            <person name="Choudoir M.J."/>
            <person name="Diebold P."/>
            <person name="Panke-Buisse K."/>
            <person name="Buckley D.H."/>
        </authorList>
    </citation>
    <scope>NUCLEOTIDE SEQUENCE [LARGE SCALE GENOMIC DNA]</scope>
    <source>
        <strain evidence="2 3">SUN51</strain>
    </source>
</reference>
<accession>A0A5B0A6M0</accession>
<evidence type="ECO:0000313" key="2">
    <source>
        <dbReference type="EMBL" id="KAA0924255.1"/>
    </source>
</evidence>
<dbReference type="Proteomes" id="UP000324965">
    <property type="component" value="Unassembled WGS sequence"/>
</dbReference>
<gene>
    <name evidence="2" type="ORF">FGF04_33070</name>
</gene>
<dbReference type="OrthoDB" id="4314850at2"/>
<evidence type="ECO:0000256" key="1">
    <source>
        <dbReference type="SAM" id="Phobius"/>
    </source>
</evidence>
<comment type="caution">
    <text evidence="2">The sequence shown here is derived from an EMBL/GenBank/DDBJ whole genome shotgun (WGS) entry which is preliminary data.</text>
</comment>
<dbReference type="AlphaFoldDB" id="A0A5B0A6M0"/>
<protein>
    <submittedName>
        <fullName evidence="2">Uncharacterized protein</fullName>
    </submittedName>
</protein>
<name>A0A5B0A6M0_9ACTN</name>
<keyword evidence="1" id="KW-0472">Membrane</keyword>
<proteinExistence type="predicted"/>
<keyword evidence="1" id="KW-1133">Transmembrane helix</keyword>
<sequence length="189" mass="22729">MDYALLGAIIAFVVFIGGIMHRSVEGRREAVRQSELFYLQHYWAIMYEFPSGALVDRMSPRPEDAILGELLTDEEIRKLCLLYLRLSEDECELRRRGAVSDETWKQWVLGMRHHMARWPVRNAWYEVRDSSHPDIPHKPQFEHLRQVEAHGGRYDFCSMNVIRRAWHGLRPGWWWRWWRHGVRWDGSER</sequence>
<dbReference type="RefSeq" id="WP_149515081.1">
    <property type="nucleotide sequence ID" value="NZ_VDFC01000065.1"/>
</dbReference>
<feature type="transmembrane region" description="Helical" evidence="1">
    <location>
        <begin position="6"/>
        <end position="24"/>
    </location>
</feature>
<keyword evidence="3" id="KW-1185">Reference proteome</keyword>